<dbReference type="GO" id="GO:0003677">
    <property type="term" value="F:DNA binding"/>
    <property type="evidence" value="ECO:0007669"/>
    <property type="project" value="UniProtKB-KW"/>
</dbReference>
<organism evidence="6 7">
    <name type="scientific">Paracoccus jeotgali</name>
    <dbReference type="NCBI Taxonomy" id="2065379"/>
    <lineage>
        <taxon>Bacteria</taxon>
        <taxon>Pseudomonadati</taxon>
        <taxon>Pseudomonadota</taxon>
        <taxon>Alphaproteobacteria</taxon>
        <taxon>Rhodobacterales</taxon>
        <taxon>Paracoccaceae</taxon>
        <taxon>Paracoccus</taxon>
    </lineage>
</organism>
<evidence type="ECO:0000256" key="3">
    <source>
        <dbReference type="ARBA" id="ARBA00023163"/>
    </source>
</evidence>
<dbReference type="EMBL" id="CP025583">
    <property type="protein sequence ID" value="AUM75187.1"/>
    <property type="molecule type" value="Genomic_DNA"/>
</dbReference>
<keyword evidence="7" id="KW-1185">Reference proteome</keyword>
<evidence type="ECO:0000313" key="7">
    <source>
        <dbReference type="Proteomes" id="UP000234882"/>
    </source>
</evidence>
<dbReference type="Gene3D" id="1.10.10.10">
    <property type="entry name" value="Winged helix-like DNA-binding domain superfamily/Winged helix DNA-binding domain"/>
    <property type="match status" value="1"/>
</dbReference>
<dbReference type="InterPro" id="IPR039422">
    <property type="entry name" value="MarR/SlyA-like"/>
</dbReference>
<name>A0A2K9MHS3_9RHOB</name>
<dbReference type="InterPro" id="IPR036390">
    <property type="entry name" value="WH_DNA-bd_sf"/>
</dbReference>
<dbReference type="KEGG" id="paru:CYR75_13570"/>
<feature type="compositionally biased region" description="Basic and acidic residues" evidence="4">
    <location>
        <begin position="139"/>
        <end position="148"/>
    </location>
</feature>
<dbReference type="PROSITE" id="PS01117">
    <property type="entry name" value="HTH_MARR_1"/>
    <property type="match status" value="1"/>
</dbReference>
<dbReference type="AlphaFoldDB" id="A0A2K9MHS3"/>
<dbReference type="SUPFAM" id="SSF46785">
    <property type="entry name" value="Winged helix' DNA-binding domain"/>
    <property type="match status" value="1"/>
</dbReference>
<feature type="region of interest" description="Disordered" evidence="4">
    <location>
        <begin position="139"/>
        <end position="168"/>
    </location>
</feature>
<dbReference type="GO" id="GO:0003700">
    <property type="term" value="F:DNA-binding transcription factor activity"/>
    <property type="evidence" value="ECO:0007669"/>
    <property type="project" value="InterPro"/>
</dbReference>
<dbReference type="InterPro" id="IPR023187">
    <property type="entry name" value="Tscrpt_reg_MarR-type_CS"/>
</dbReference>
<evidence type="ECO:0000256" key="1">
    <source>
        <dbReference type="ARBA" id="ARBA00023015"/>
    </source>
</evidence>
<dbReference type="GO" id="GO:0006950">
    <property type="term" value="P:response to stress"/>
    <property type="evidence" value="ECO:0007669"/>
    <property type="project" value="TreeGrafter"/>
</dbReference>
<dbReference type="InterPro" id="IPR000835">
    <property type="entry name" value="HTH_MarR-typ"/>
</dbReference>
<reference evidence="7" key="1">
    <citation type="submission" date="2017-12" db="EMBL/GenBank/DDBJ databases">
        <title>Genomic analysis of Paracoccus sp. CBA4604.</title>
        <authorList>
            <person name="Roh S.W."/>
            <person name="Kim J.Y."/>
            <person name="Kim J.S."/>
        </authorList>
    </citation>
    <scope>NUCLEOTIDE SEQUENCE [LARGE SCALE GENOMIC DNA]</scope>
    <source>
        <strain evidence="7">CBA4604</strain>
    </source>
</reference>
<evidence type="ECO:0000256" key="4">
    <source>
        <dbReference type="SAM" id="MobiDB-lite"/>
    </source>
</evidence>
<dbReference type="InterPro" id="IPR036388">
    <property type="entry name" value="WH-like_DNA-bd_sf"/>
</dbReference>
<evidence type="ECO:0000313" key="6">
    <source>
        <dbReference type="EMBL" id="AUM75187.1"/>
    </source>
</evidence>
<keyword evidence="3" id="KW-0804">Transcription</keyword>
<dbReference type="SMART" id="SM00347">
    <property type="entry name" value="HTH_MARR"/>
    <property type="match status" value="1"/>
</dbReference>
<keyword evidence="1" id="KW-0805">Transcription regulation</keyword>
<sequence>MRMNTFFPYRLAVAAEAFSRQLVEVYGRTYGLSREEWRLLFLLDDVESLDSLEVAQRTSLDKVQVSRAASKLEEKGLITREVHSTDRRLRRFAATPEGHKRFRMAFKEVERRAEEILGAIPEEERAALFRGIEALHRAATDRPLRDGTGDDAGGADIDADGSARLHKP</sequence>
<proteinExistence type="predicted"/>
<dbReference type="PROSITE" id="PS50995">
    <property type="entry name" value="HTH_MARR_2"/>
    <property type="match status" value="1"/>
</dbReference>
<accession>A0A2K9MHS3</accession>
<protein>
    <submittedName>
        <fullName evidence="6">MarR family transcriptional regulator</fullName>
    </submittedName>
</protein>
<dbReference type="Pfam" id="PF12802">
    <property type="entry name" value="MarR_2"/>
    <property type="match status" value="1"/>
</dbReference>
<dbReference type="PANTHER" id="PTHR33164">
    <property type="entry name" value="TRANSCRIPTIONAL REGULATOR, MARR FAMILY"/>
    <property type="match status" value="1"/>
</dbReference>
<keyword evidence="2" id="KW-0238">DNA-binding</keyword>
<dbReference type="PANTHER" id="PTHR33164:SF57">
    <property type="entry name" value="MARR-FAMILY TRANSCRIPTIONAL REGULATOR"/>
    <property type="match status" value="1"/>
</dbReference>
<evidence type="ECO:0000256" key="2">
    <source>
        <dbReference type="ARBA" id="ARBA00023125"/>
    </source>
</evidence>
<gene>
    <name evidence="6" type="ORF">CYR75_13570</name>
</gene>
<feature type="domain" description="HTH marR-type" evidence="5">
    <location>
        <begin position="4"/>
        <end position="137"/>
    </location>
</feature>
<dbReference type="OrthoDB" id="8906692at2"/>
<evidence type="ECO:0000259" key="5">
    <source>
        <dbReference type="PROSITE" id="PS50995"/>
    </source>
</evidence>
<dbReference type="Proteomes" id="UP000234882">
    <property type="component" value="Chromosome"/>
</dbReference>
<dbReference type="PRINTS" id="PR00598">
    <property type="entry name" value="HTHMARR"/>
</dbReference>